<sequence length="57" mass="6795">MDVLGYLFVAFLCLVFGAIGYAWWQKFVHDRPDRYGKGRGHDLRGPERGQWDRHDER</sequence>
<evidence type="ECO:0000313" key="3">
    <source>
        <dbReference type="EMBL" id="MBV2359735.1"/>
    </source>
</evidence>
<dbReference type="RefSeq" id="WP_217777530.1">
    <property type="nucleotide sequence ID" value="NZ_JAHRWL010000001.1"/>
</dbReference>
<dbReference type="EMBL" id="JAHRWL010000001">
    <property type="protein sequence ID" value="MBV2359735.1"/>
    <property type="molecule type" value="Genomic_DNA"/>
</dbReference>
<keyword evidence="4" id="KW-1185">Reference proteome</keyword>
<keyword evidence="2" id="KW-0812">Transmembrane</keyword>
<dbReference type="Proteomes" id="UP001166293">
    <property type="component" value="Unassembled WGS sequence"/>
</dbReference>
<keyword evidence="2" id="KW-1133">Transmembrane helix</keyword>
<accession>A0ABS6N6T8</accession>
<feature type="transmembrane region" description="Helical" evidence="2">
    <location>
        <begin position="6"/>
        <end position="24"/>
    </location>
</feature>
<protein>
    <submittedName>
        <fullName evidence="3">Uncharacterized protein</fullName>
    </submittedName>
</protein>
<evidence type="ECO:0000256" key="2">
    <source>
        <dbReference type="SAM" id="Phobius"/>
    </source>
</evidence>
<evidence type="ECO:0000313" key="4">
    <source>
        <dbReference type="Proteomes" id="UP001166293"/>
    </source>
</evidence>
<organism evidence="3 4">
    <name type="scientific">Thalassococcus arenae</name>
    <dbReference type="NCBI Taxonomy" id="2851652"/>
    <lineage>
        <taxon>Bacteria</taxon>
        <taxon>Pseudomonadati</taxon>
        <taxon>Pseudomonadota</taxon>
        <taxon>Alphaproteobacteria</taxon>
        <taxon>Rhodobacterales</taxon>
        <taxon>Roseobacteraceae</taxon>
        <taxon>Thalassococcus</taxon>
    </lineage>
</organism>
<keyword evidence="2" id="KW-0472">Membrane</keyword>
<comment type="caution">
    <text evidence="3">The sequence shown here is derived from an EMBL/GenBank/DDBJ whole genome shotgun (WGS) entry which is preliminary data.</text>
</comment>
<gene>
    <name evidence="3" type="ORF">KUH32_08110</name>
</gene>
<reference evidence="3" key="1">
    <citation type="submission" date="2021-06" db="EMBL/GenBank/DDBJ databases">
        <title>Thalassococcus sp. CAU 1522 isolated from sea sand, Republic of Korea.</title>
        <authorList>
            <person name="Kim W."/>
        </authorList>
    </citation>
    <scope>NUCLEOTIDE SEQUENCE</scope>
    <source>
        <strain evidence="3">CAU 1522</strain>
    </source>
</reference>
<evidence type="ECO:0000256" key="1">
    <source>
        <dbReference type="SAM" id="MobiDB-lite"/>
    </source>
</evidence>
<name>A0ABS6N6T8_9RHOB</name>
<proteinExistence type="predicted"/>
<feature type="region of interest" description="Disordered" evidence="1">
    <location>
        <begin position="35"/>
        <end position="57"/>
    </location>
</feature>